<proteinExistence type="predicted"/>
<reference evidence="2" key="1">
    <citation type="submission" date="2020-05" db="EMBL/GenBank/DDBJ databases">
        <authorList>
            <person name="Chiriac C."/>
            <person name="Salcher M."/>
            <person name="Ghai R."/>
            <person name="Kavagutti S V."/>
        </authorList>
    </citation>
    <scope>NUCLEOTIDE SEQUENCE</scope>
</reference>
<protein>
    <submittedName>
        <fullName evidence="2">Unannotated protein</fullName>
    </submittedName>
</protein>
<name>A0A6J6HS92_9ZZZZ</name>
<dbReference type="Gene3D" id="3.30.360.10">
    <property type="entry name" value="Dihydrodipicolinate Reductase, domain 2"/>
    <property type="match status" value="1"/>
</dbReference>
<dbReference type="Gene3D" id="3.40.50.720">
    <property type="entry name" value="NAD(P)-binding Rossmann-like Domain"/>
    <property type="match status" value="1"/>
</dbReference>
<feature type="domain" description="N-acetyl-gamma-glutamyl-phosphate reductase dimerisation" evidence="1">
    <location>
        <begin position="3"/>
        <end position="146"/>
    </location>
</feature>
<dbReference type="PANTHER" id="PTHR32338:SF10">
    <property type="entry name" value="N-ACETYL-GAMMA-GLUTAMYL-PHOSPHATE REDUCTASE, CHLOROPLASTIC-RELATED"/>
    <property type="match status" value="1"/>
</dbReference>
<dbReference type="Pfam" id="PF22698">
    <property type="entry name" value="Semialdhyde_dhC_1"/>
    <property type="match status" value="1"/>
</dbReference>
<organism evidence="2">
    <name type="scientific">freshwater metagenome</name>
    <dbReference type="NCBI Taxonomy" id="449393"/>
    <lineage>
        <taxon>unclassified sequences</taxon>
        <taxon>metagenomes</taxon>
        <taxon>ecological metagenomes</taxon>
    </lineage>
</organism>
<accession>A0A6J6HS92</accession>
<sequence length="178" mass="18374">MTDVVVVAASGTTGAGRSAKINLLASEVAGSLTSYKFGGVHQHTPEIEQALTKVSGVDAKISFTPILAPMPRGILSTITAKLTKKISTEQAHALYSSYFAKSQFVTVLPIGVMPKTAALTGSNHVQIQVAVDEHTSRLIISVAIDNLGKGAAAQAIQNANLMCGLDEAAGLNFDGLGV</sequence>
<dbReference type="PANTHER" id="PTHR32338">
    <property type="entry name" value="N-ACETYL-GAMMA-GLUTAMYL-PHOSPHATE REDUCTASE, CHLOROPLASTIC-RELATED-RELATED"/>
    <property type="match status" value="1"/>
</dbReference>
<dbReference type="EMBL" id="CAEZUV010000108">
    <property type="protein sequence ID" value="CAB4616881.1"/>
    <property type="molecule type" value="Genomic_DNA"/>
</dbReference>
<evidence type="ECO:0000313" key="2">
    <source>
        <dbReference type="EMBL" id="CAB4616881.1"/>
    </source>
</evidence>
<dbReference type="SUPFAM" id="SSF55347">
    <property type="entry name" value="Glyceraldehyde-3-phosphate dehydrogenase-like, C-terminal domain"/>
    <property type="match status" value="1"/>
</dbReference>
<evidence type="ECO:0000259" key="1">
    <source>
        <dbReference type="Pfam" id="PF22698"/>
    </source>
</evidence>
<dbReference type="InterPro" id="IPR050085">
    <property type="entry name" value="AGPR"/>
</dbReference>
<gene>
    <name evidence="2" type="ORF">UFOPK1856_00747</name>
</gene>
<dbReference type="InterPro" id="IPR058924">
    <property type="entry name" value="AGPR_dimerisation_dom"/>
</dbReference>
<dbReference type="AlphaFoldDB" id="A0A6J6HS92"/>
<dbReference type="CDD" id="cd23934">
    <property type="entry name" value="AGPR_1_C"/>
    <property type="match status" value="1"/>
</dbReference>